<evidence type="ECO:0000256" key="6">
    <source>
        <dbReference type="ARBA" id="ARBA00023136"/>
    </source>
</evidence>
<keyword evidence="5 7" id="KW-1133">Transmembrane helix</keyword>
<evidence type="ECO:0000313" key="8">
    <source>
        <dbReference type="EMBL" id="PCR99235.1"/>
    </source>
</evidence>
<evidence type="ECO:0000256" key="5">
    <source>
        <dbReference type="ARBA" id="ARBA00022989"/>
    </source>
</evidence>
<proteinExistence type="inferred from homology"/>
<evidence type="ECO:0000256" key="3">
    <source>
        <dbReference type="ARBA" id="ARBA00022475"/>
    </source>
</evidence>
<feature type="transmembrane region" description="Helical" evidence="7">
    <location>
        <begin position="242"/>
        <end position="259"/>
    </location>
</feature>
<dbReference type="EMBL" id="JXJU01000010">
    <property type="protein sequence ID" value="PCR99235.1"/>
    <property type="molecule type" value="Genomic_DNA"/>
</dbReference>
<evidence type="ECO:0000313" key="9">
    <source>
        <dbReference type="Proteomes" id="UP000218181"/>
    </source>
</evidence>
<keyword evidence="4 7" id="KW-0812">Transmembrane</keyword>
<evidence type="ECO:0000256" key="4">
    <source>
        <dbReference type="ARBA" id="ARBA00022692"/>
    </source>
</evidence>
<dbReference type="Pfam" id="PF03601">
    <property type="entry name" value="Cons_hypoth698"/>
    <property type="match status" value="1"/>
</dbReference>
<accession>A0A2A5RJF3</accession>
<comment type="subcellular location">
    <subcellularLocation>
        <location evidence="1">Cell membrane</location>
        <topology evidence="1">Multi-pass membrane protein</topology>
    </subcellularLocation>
</comment>
<organism evidence="8 9">
    <name type="scientific">Lactococcus fujiensis JCM 16395</name>
    <dbReference type="NCBI Taxonomy" id="1291764"/>
    <lineage>
        <taxon>Bacteria</taxon>
        <taxon>Bacillati</taxon>
        <taxon>Bacillota</taxon>
        <taxon>Bacilli</taxon>
        <taxon>Lactobacillales</taxon>
        <taxon>Streptococcaceae</taxon>
        <taxon>Lactococcus</taxon>
    </lineage>
</organism>
<feature type="transmembrane region" description="Helical" evidence="7">
    <location>
        <begin position="63"/>
        <end position="82"/>
    </location>
</feature>
<dbReference type="AlphaFoldDB" id="A0A2A5RJF3"/>
<reference evidence="8 9" key="1">
    <citation type="submission" date="2014-12" db="EMBL/GenBank/DDBJ databases">
        <title>Draft genome sequences of 10 type strains of Lactococcus.</title>
        <authorList>
            <person name="Sun Z."/>
            <person name="Zhong Z."/>
            <person name="Liu W."/>
            <person name="Zhang W."/>
            <person name="Zhang H."/>
        </authorList>
    </citation>
    <scope>NUCLEOTIDE SEQUENCE [LARGE SCALE GENOMIC DNA]</scope>
    <source>
        <strain evidence="8 9">JCM 16395</strain>
    </source>
</reference>
<feature type="transmembrane region" description="Helical" evidence="7">
    <location>
        <begin position="302"/>
        <end position="321"/>
    </location>
</feature>
<evidence type="ECO:0008006" key="10">
    <source>
        <dbReference type="Google" id="ProtNLM"/>
    </source>
</evidence>
<dbReference type="InterPro" id="IPR018383">
    <property type="entry name" value="UPF0324_pro"/>
</dbReference>
<sequence>MSQKLKATIRRIMKWEQLGTPTAKETSQSPEQRVQLLPGVLLCLIVSLVCLLITSFFPTLSSMLLAILLGMLLRNIINIPEILEPGIAFSAKRILRWGVVLLGVQVSLSDIVQLGVPVLILDVFAVTITFLMTIFIGKLLKVDKDLTSLIAAGFSICGAAAIAGFQGTIKAAEEKVAAAVALVVLFGTLMIAQIPVLIHLLDLNLSQGATLMGASIHEVAQVVATAGIMGSAYLTVATMIKLARVSLMAPAIFIFNLFNRQHQKESQMKPALIPLFVVGFILMVVISSLKVIPTSWTEPIKYLQQLVLGAAMFGLGLGVHFKSLKKLGLKPILLGLISTTTIIFVVLICISLGLFAHIY</sequence>
<dbReference type="Proteomes" id="UP000218181">
    <property type="component" value="Unassembled WGS sequence"/>
</dbReference>
<evidence type="ECO:0000256" key="1">
    <source>
        <dbReference type="ARBA" id="ARBA00004651"/>
    </source>
</evidence>
<gene>
    <name evidence="8" type="ORF">RT41_GL000426</name>
</gene>
<feature type="transmembrane region" description="Helical" evidence="7">
    <location>
        <begin position="333"/>
        <end position="358"/>
    </location>
</feature>
<name>A0A2A5RJF3_9LACT</name>
<feature type="transmembrane region" description="Helical" evidence="7">
    <location>
        <begin position="36"/>
        <end position="57"/>
    </location>
</feature>
<protein>
    <recommendedName>
        <fullName evidence="10">Sulfate exporter family transporter</fullName>
    </recommendedName>
</protein>
<dbReference type="OrthoDB" id="9811391at2"/>
<comment type="caution">
    <text evidence="8">The sequence shown here is derived from an EMBL/GenBank/DDBJ whole genome shotgun (WGS) entry which is preliminary data.</text>
</comment>
<dbReference type="PANTHER" id="PTHR30106">
    <property type="entry name" value="INNER MEMBRANE PROTEIN YEIH-RELATED"/>
    <property type="match status" value="1"/>
</dbReference>
<keyword evidence="9" id="KW-1185">Reference proteome</keyword>
<feature type="transmembrane region" description="Helical" evidence="7">
    <location>
        <begin position="118"/>
        <end position="137"/>
    </location>
</feature>
<feature type="transmembrane region" description="Helical" evidence="7">
    <location>
        <begin position="149"/>
        <end position="169"/>
    </location>
</feature>
<feature type="transmembrane region" description="Helical" evidence="7">
    <location>
        <begin position="175"/>
        <end position="198"/>
    </location>
</feature>
<dbReference type="RefSeq" id="WP_054639800.1">
    <property type="nucleotide sequence ID" value="NZ_BBAL01000012.1"/>
</dbReference>
<comment type="similarity">
    <text evidence="2">Belongs to the UPF0324 family.</text>
</comment>
<evidence type="ECO:0000256" key="7">
    <source>
        <dbReference type="SAM" id="Phobius"/>
    </source>
</evidence>
<keyword evidence="3" id="KW-1003">Cell membrane</keyword>
<keyword evidence="6 7" id="KW-0472">Membrane</keyword>
<dbReference type="GO" id="GO:0005886">
    <property type="term" value="C:plasma membrane"/>
    <property type="evidence" value="ECO:0007669"/>
    <property type="project" value="UniProtKB-SubCell"/>
</dbReference>
<dbReference type="PANTHER" id="PTHR30106:SF2">
    <property type="entry name" value="UPF0324 INNER MEMBRANE PROTEIN YEIH"/>
    <property type="match status" value="1"/>
</dbReference>
<evidence type="ECO:0000256" key="2">
    <source>
        <dbReference type="ARBA" id="ARBA00007977"/>
    </source>
</evidence>
<feature type="transmembrane region" description="Helical" evidence="7">
    <location>
        <begin position="271"/>
        <end position="290"/>
    </location>
</feature>